<dbReference type="InterPro" id="IPR005569">
    <property type="entry name" value="Arc_DNA-bd_dom"/>
</dbReference>
<dbReference type="EMBL" id="CP023284">
    <property type="protein sequence ID" value="ATA55199.1"/>
    <property type="molecule type" value="Genomic_DNA"/>
</dbReference>
<organism evidence="2 3">
    <name type="scientific">Variovorax boronicumulans</name>
    <dbReference type="NCBI Taxonomy" id="436515"/>
    <lineage>
        <taxon>Bacteria</taxon>
        <taxon>Pseudomonadati</taxon>
        <taxon>Pseudomonadota</taxon>
        <taxon>Betaproteobacteria</taxon>
        <taxon>Burkholderiales</taxon>
        <taxon>Comamonadaceae</taxon>
        <taxon>Variovorax</taxon>
    </lineage>
</organism>
<dbReference type="KEGG" id="vbo:CKY39_19760"/>
<dbReference type="GO" id="GO:0006355">
    <property type="term" value="P:regulation of DNA-templated transcription"/>
    <property type="evidence" value="ECO:0007669"/>
    <property type="project" value="InterPro"/>
</dbReference>
<evidence type="ECO:0000313" key="3">
    <source>
        <dbReference type="Proteomes" id="UP000217154"/>
    </source>
</evidence>
<sequence length="171" mass="18855">MAKKEIGRPPTAHIPPFGLRLQPELKERIEAASKAAGRSMNAEIVDRLEASFANLDAIRGLEARLMESERAAAKHEMNAIKDRMRSLQYLTTLSAVIEKLPDAFFEDDPKLADLVAEFRGKGNEILETGISQALADLTRFRESISEGVASGRIKVVSQEEADAHRAAKKKT</sequence>
<evidence type="ECO:0000259" key="1">
    <source>
        <dbReference type="Pfam" id="PF03869"/>
    </source>
</evidence>
<dbReference type="InterPro" id="IPR010985">
    <property type="entry name" value="Ribbon_hlx_hlx"/>
</dbReference>
<dbReference type="InterPro" id="IPR013321">
    <property type="entry name" value="Arc_rbn_hlx_hlx"/>
</dbReference>
<dbReference type="Proteomes" id="UP000217154">
    <property type="component" value="Chromosome"/>
</dbReference>
<gene>
    <name evidence="2" type="ORF">CKY39_19760</name>
</gene>
<evidence type="ECO:0000313" key="2">
    <source>
        <dbReference type="EMBL" id="ATA55199.1"/>
    </source>
</evidence>
<dbReference type="SUPFAM" id="SSF47598">
    <property type="entry name" value="Ribbon-helix-helix"/>
    <property type="match status" value="1"/>
</dbReference>
<proteinExistence type="predicted"/>
<accession>A0A250DMJ8</accession>
<dbReference type="Pfam" id="PF03869">
    <property type="entry name" value="Arc"/>
    <property type="match status" value="1"/>
</dbReference>
<protein>
    <recommendedName>
        <fullName evidence="1">Arc-like DNA binding domain-containing protein</fullName>
    </recommendedName>
</protein>
<dbReference type="GO" id="GO:0003677">
    <property type="term" value="F:DNA binding"/>
    <property type="evidence" value="ECO:0007669"/>
    <property type="project" value="InterPro"/>
</dbReference>
<dbReference type="Gene3D" id="1.10.1220.10">
    <property type="entry name" value="Met repressor-like"/>
    <property type="match status" value="1"/>
</dbReference>
<reference evidence="2 3" key="1">
    <citation type="submission" date="2017-09" db="EMBL/GenBank/DDBJ databases">
        <title>The diverse metabolic capabilities of V. boronicumulans make it an excellent choice for continued studies on novel biodegradation.</title>
        <authorList>
            <person name="Sun S."/>
        </authorList>
    </citation>
    <scope>NUCLEOTIDE SEQUENCE [LARGE SCALE GENOMIC DNA]</scope>
    <source>
        <strain evidence="2 3">J1</strain>
    </source>
</reference>
<feature type="domain" description="Arc-like DNA binding" evidence="1">
    <location>
        <begin position="15"/>
        <end position="54"/>
    </location>
</feature>
<dbReference type="AlphaFoldDB" id="A0A250DMJ8"/>
<name>A0A250DMJ8_9BURK</name>